<name>A0A521BAC0_9FLAO</name>
<evidence type="ECO:0000313" key="3">
    <source>
        <dbReference type="Proteomes" id="UP000317289"/>
    </source>
</evidence>
<evidence type="ECO:0000313" key="1">
    <source>
        <dbReference type="EMBL" id="MRX67178.1"/>
    </source>
</evidence>
<accession>A0A521BAC0</accession>
<proteinExistence type="predicted"/>
<sequence>MRKIISILLLFTFGLSSCEKDDICDPATPTTPRLVIKFFNADSPSTPKNVTNLKITGKDMPEAIIFNETATGEAKYLTNGSSISIPLRTNENFSTFTFTLDSGNENAAAINSDEVRFNYTHQDLYVSRACGFKTIFALDPLSDGPPVSSPFIKVDSDSKGFWMKQIYVKEYNIETENETHIEVYF</sequence>
<dbReference type="PROSITE" id="PS51257">
    <property type="entry name" value="PROKAR_LIPOPROTEIN"/>
    <property type="match status" value="1"/>
</dbReference>
<dbReference type="InterPro" id="IPR045607">
    <property type="entry name" value="DUF6452"/>
</dbReference>
<keyword evidence="4" id="KW-1185">Reference proteome</keyword>
<evidence type="ECO:0000313" key="4">
    <source>
        <dbReference type="Proteomes" id="UP000468990"/>
    </source>
</evidence>
<dbReference type="Pfam" id="PF20050">
    <property type="entry name" value="DUF6452"/>
    <property type="match status" value="1"/>
</dbReference>
<dbReference type="RefSeq" id="WP_142449493.1">
    <property type="nucleotide sequence ID" value="NZ_FXTA01000001.1"/>
</dbReference>
<dbReference type="AlphaFoldDB" id="A0A521BAC0"/>
<dbReference type="Proteomes" id="UP000317289">
    <property type="component" value="Unassembled WGS sequence"/>
</dbReference>
<organism evidence="2 3">
    <name type="scientific">Flavobacterium resistens</name>
    <dbReference type="NCBI Taxonomy" id="443612"/>
    <lineage>
        <taxon>Bacteria</taxon>
        <taxon>Pseudomonadati</taxon>
        <taxon>Bacteroidota</taxon>
        <taxon>Flavobacteriia</taxon>
        <taxon>Flavobacteriales</taxon>
        <taxon>Flavobacteriaceae</taxon>
        <taxon>Flavobacterium</taxon>
    </lineage>
</organism>
<evidence type="ECO:0000313" key="2">
    <source>
        <dbReference type="EMBL" id="SMO44028.1"/>
    </source>
</evidence>
<protein>
    <submittedName>
        <fullName evidence="2">Uncharacterized protein</fullName>
    </submittedName>
</protein>
<dbReference type="EMBL" id="WKKG01000002">
    <property type="protein sequence ID" value="MRX67178.1"/>
    <property type="molecule type" value="Genomic_DNA"/>
</dbReference>
<reference evidence="2 3" key="1">
    <citation type="submission" date="2017-05" db="EMBL/GenBank/DDBJ databases">
        <authorList>
            <person name="Varghese N."/>
            <person name="Submissions S."/>
        </authorList>
    </citation>
    <scope>NUCLEOTIDE SEQUENCE [LARGE SCALE GENOMIC DNA]</scope>
    <source>
        <strain evidence="2 3">DSM 19382</strain>
    </source>
</reference>
<reference evidence="1 4" key="2">
    <citation type="submission" date="2019-11" db="EMBL/GenBank/DDBJ databases">
        <title>Flavobacterium resistens genome.</title>
        <authorList>
            <person name="Wilson V.M."/>
            <person name="Newman J.D."/>
        </authorList>
    </citation>
    <scope>NUCLEOTIDE SEQUENCE [LARGE SCALE GENOMIC DNA]</scope>
    <source>
        <strain evidence="1 4">DSM 19382</strain>
    </source>
</reference>
<dbReference type="OrthoDB" id="663527at2"/>
<dbReference type="Proteomes" id="UP000468990">
    <property type="component" value="Unassembled WGS sequence"/>
</dbReference>
<gene>
    <name evidence="1" type="ORF">GJU42_04300</name>
    <name evidence="2" type="ORF">SAMN06265349_101853</name>
</gene>
<dbReference type="EMBL" id="FXTA01000001">
    <property type="protein sequence ID" value="SMO44028.1"/>
    <property type="molecule type" value="Genomic_DNA"/>
</dbReference>